<dbReference type="InterPro" id="IPR052168">
    <property type="entry name" value="Cytochrome_b561_oxidase"/>
</dbReference>
<evidence type="ECO:0000256" key="2">
    <source>
        <dbReference type="ARBA" id="ARBA00004651"/>
    </source>
</evidence>
<dbReference type="GO" id="GO:0046872">
    <property type="term" value="F:metal ion binding"/>
    <property type="evidence" value="ECO:0007669"/>
    <property type="project" value="UniProtKB-KW"/>
</dbReference>
<evidence type="ECO:0000256" key="10">
    <source>
        <dbReference type="ARBA" id="ARBA00023004"/>
    </source>
</evidence>
<protein>
    <submittedName>
        <fullName evidence="15">Cytochrome b561</fullName>
    </submittedName>
</protein>
<dbReference type="RefSeq" id="WP_133572029.1">
    <property type="nucleotide sequence ID" value="NZ_SNYR01000001.1"/>
</dbReference>
<feature type="transmembrane region" description="Helical" evidence="13">
    <location>
        <begin position="48"/>
        <end position="71"/>
    </location>
</feature>
<comment type="cofactor">
    <cofactor evidence="1">
        <name>heme b</name>
        <dbReference type="ChEBI" id="CHEBI:60344"/>
    </cofactor>
</comment>
<dbReference type="GO" id="GO:0020037">
    <property type="term" value="F:heme binding"/>
    <property type="evidence" value="ECO:0007669"/>
    <property type="project" value="TreeGrafter"/>
</dbReference>
<organism evidence="15 16">
    <name type="scientific">Maritalea mobilis</name>
    <dbReference type="NCBI Taxonomy" id="483324"/>
    <lineage>
        <taxon>Bacteria</taxon>
        <taxon>Pseudomonadati</taxon>
        <taxon>Pseudomonadota</taxon>
        <taxon>Alphaproteobacteria</taxon>
        <taxon>Hyphomicrobiales</taxon>
        <taxon>Devosiaceae</taxon>
        <taxon>Maritalea</taxon>
    </lineage>
</organism>
<evidence type="ECO:0000256" key="4">
    <source>
        <dbReference type="ARBA" id="ARBA00022475"/>
    </source>
</evidence>
<dbReference type="SUPFAM" id="SSF81342">
    <property type="entry name" value="Transmembrane di-heme cytochromes"/>
    <property type="match status" value="1"/>
</dbReference>
<sequence length="175" mass="19484">MANHIEPVTKYSRPAKWLHWSIAILLLATFIFGVLLDNSTSDSLKFLLIKFHAPLGVAVGILILVRTYFAFTHPRPAPDLNWSPLIKWTSKIIHILLYVLPLVLVISGLGIMAFSGLSNQLISGQIEIWPALNQLGPRQSHGLISKLLLLALALHIAGAIYHQFIVKDNLLARMK</sequence>
<evidence type="ECO:0000256" key="7">
    <source>
        <dbReference type="ARBA" id="ARBA00022723"/>
    </source>
</evidence>
<accession>A0A4R6VXV0</accession>
<name>A0A4R6VXV0_9HYPH</name>
<evidence type="ECO:0000256" key="13">
    <source>
        <dbReference type="SAM" id="Phobius"/>
    </source>
</evidence>
<keyword evidence="8" id="KW-0249">Electron transport</keyword>
<dbReference type="OrthoDB" id="1247465at2"/>
<proteinExistence type="inferred from homology"/>
<keyword evidence="6 13" id="KW-0812">Transmembrane</keyword>
<dbReference type="GO" id="GO:0005886">
    <property type="term" value="C:plasma membrane"/>
    <property type="evidence" value="ECO:0007669"/>
    <property type="project" value="UniProtKB-SubCell"/>
</dbReference>
<evidence type="ECO:0000256" key="3">
    <source>
        <dbReference type="ARBA" id="ARBA00022448"/>
    </source>
</evidence>
<evidence type="ECO:0000256" key="12">
    <source>
        <dbReference type="ARBA" id="ARBA00037975"/>
    </source>
</evidence>
<dbReference type="Pfam" id="PF01292">
    <property type="entry name" value="Ni_hydr_CYTB"/>
    <property type="match status" value="1"/>
</dbReference>
<keyword evidence="7" id="KW-0479">Metal-binding</keyword>
<comment type="caution">
    <text evidence="15">The sequence shown here is derived from an EMBL/GenBank/DDBJ whole genome shotgun (WGS) entry which is preliminary data.</text>
</comment>
<comment type="subcellular location">
    <subcellularLocation>
        <location evidence="2">Cell membrane</location>
        <topology evidence="2">Multi-pass membrane protein</topology>
    </subcellularLocation>
</comment>
<keyword evidence="16" id="KW-1185">Reference proteome</keyword>
<keyword evidence="5" id="KW-0349">Heme</keyword>
<feature type="transmembrane region" description="Helical" evidence="13">
    <location>
        <begin position="91"/>
        <end position="114"/>
    </location>
</feature>
<evidence type="ECO:0000256" key="1">
    <source>
        <dbReference type="ARBA" id="ARBA00001970"/>
    </source>
</evidence>
<evidence type="ECO:0000256" key="5">
    <source>
        <dbReference type="ARBA" id="ARBA00022617"/>
    </source>
</evidence>
<evidence type="ECO:0000313" key="15">
    <source>
        <dbReference type="EMBL" id="TDQ67410.1"/>
    </source>
</evidence>
<keyword evidence="9 13" id="KW-1133">Transmembrane helix</keyword>
<evidence type="ECO:0000256" key="6">
    <source>
        <dbReference type="ARBA" id="ARBA00022692"/>
    </source>
</evidence>
<keyword evidence="3" id="KW-0813">Transport</keyword>
<dbReference type="GO" id="GO:0022904">
    <property type="term" value="P:respiratory electron transport chain"/>
    <property type="evidence" value="ECO:0007669"/>
    <property type="project" value="InterPro"/>
</dbReference>
<comment type="similarity">
    <text evidence="12">Belongs to the cytochrome b561 family.</text>
</comment>
<reference evidence="15 16" key="1">
    <citation type="submission" date="2019-03" db="EMBL/GenBank/DDBJ databases">
        <title>Genomic Encyclopedia of Type Strains, Phase III (KMG-III): the genomes of soil and plant-associated and newly described type strains.</title>
        <authorList>
            <person name="Whitman W."/>
        </authorList>
    </citation>
    <scope>NUCLEOTIDE SEQUENCE [LARGE SCALE GENOMIC DNA]</scope>
    <source>
        <strain evidence="15 16">CGMCC 1.7002</strain>
    </source>
</reference>
<feature type="transmembrane region" description="Helical" evidence="13">
    <location>
        <begin position="147"/>
        <end position="165"/>
    </location>
</feature>
<dbReference type="InterPro" id="IPR016174">
    <property type="entry name" value="Di-haem_cyt_TM"/>
</dbReference>
<keyword evidence="10" id="KW-0408">Iron</keyword>
<evidence type="ECO:0000259" key="14">
    <source>
        <dbReference type="Pfam" id="PF01292"/>
    </source>
</evidence>
<evidence type="ECO:0000256" key="8">
    <source>
        <dbReference type="ARBA" id="ARBA00022982"/>
    </source>
</evidence>
<feature type="domain" description="Cytochrome b561 bacterial/Ni-hydrogenase" evidence="14">
    <location>
        <begin position="11"/>
        <end position="174"/>
    </location>
</feature>
<dbReference type="InterPro" id="IPR011577">
    <property type="entry name" value="Cyt_b561_bac/Ni-Hgenase"/>
</dbReference>
<evidence type="ECO:0000313" key="16">
    <source>
        <dbReference type="Proteomes" id="UP000295391"/>
    </source>
</evidence>
<evidence type="ECO:0000256" key="9">
    <source>
        <dbReference type="ARBA" id="ARBA00022989"/>
    </source>
</evidence>
<feature type="transmembrane region" description="Helical" evidence="13">
    <location>
        <begin position="17"/>
        <end position="36"/>
    </location>
</feature>
<dbReference type="Gene3D" id="1.20.950.20">
    <property type="entry name" value="Transmembrane di-heme cytochromes, Chain C"/>
    <property type="match status" value="1"/>
</dbReference>
<dbReference type="GO" id="GO:0009055">
    <property type="term" value="F:electron transfer activity"/>
    <property type="evidence" value="ECO:0007669"/>
    <property type="project" value="InterPro"/>
</dbReference>
<evidence type="ECO:0000256" key="11">
    <source>
        <dbReference type="ARBA" id="ARBA00023136"/>
    </source>
</evidence>
<dbReference type="EMBL" id="SNYR01000001">
    <property type="protein sequence ID" value="TDQ67410.1"/>
    <property type="molecule type" value="Genomic_DNA"/>
</dbReference>
<dbReference type="AlphaFoldDB" id="A0A4R6VXV0"/>
<gene>
    <name evidence="15" type="ORF">ATL17_1423</name>
</gene>
<keyword evidence="4" id="KW-1003">Cell membrane</keyword>
<dbReference type="PANTHER" id="PTHR30529:SF1">
    <property type="entry name" value="CYTOCHROME B561 HOMOLOG 2"/>
    <property type="match status" value="1"/>
</dbReference>
<dbReference type="PANTHER" id="PTHR30529">
    <property type="entry name" value="CYTOCHROME B561"/>
    <property type="match status" value="1"/>
</dbReference>
<dbReference type="Proteomes" id="UP000295391">
    <property type="component" value="Unassembled WGS sequence"/>
</dbReference>
<keyword evidence="11 13" id="KW-0472">Membrane</keyword>